<feature type="transmembrane region" description="Helical" evidence="7">
    <location>
        <begin position="35"/>
        <end position="56"/>
    </location>
</feature>
<feature type="transmembrane region" description="Helical" evidence="7">
    <location>
        <begin position="257"/>
        <end position="274"/>
    </location>
</feature>
<dbReference type="GO" id="GO:0016020">
    <property type="term" value="C:membrane"/>
    <property type="evidence" value="ECO:0007669"/>
    <property type="project" value="TreeGrafter"/>
</dbReference>
<gene>
    <name evidence="9" type="ORF">E4650_03985</name>
</gene>
<keyword evidence="5 7" id="KW-1133">Transmembrane helix</keyword>
<comment type="caution">
    <text evidence="9">The sequence shown here is derived from an EMBL/GenBank/DDBJ whole genome shotgun (WGS) entry which is preliminary data.</text>
</comment>
<dbReference type="InterPro" id="IPR011701">
    <property type="entry name" value="MFS"/>
</dbReference>
<feature type="transmembrane region" description="Helical" evidence="7">
    <location>
        <begin position="187"/>
        <end position="204"/>
    </location>
</feature>
<sequence>MLFIMVITSMIPNFIPPLMKYFQLNYDITISQSSALPLLNSAGAMFSNIFGGFLLSKIHFRKYFLFSYLLGIVGMFLFAYSKSFVLLSLSGFILGVSVSSTILVLTAIFTHFEDDLQNYGFFHGMFGFGGIISPIIIGFFLNRDFSPQYLLIFHAFIMAIIGFIVYKKAIFENKEYDPIHFSEIPNIMGKKMIIIPIIIFLLYAGTEKGIVTWSSNLFVDGFEYSQGFSAFLISLLWIFFTLARLITDTISKRIGEIKLVILTSFSALVSLIMLLSFQNWIFYIFLGLFLGPIFPALQKASNRNIPKREISLFSGIMYFSTGIGGIAVTYFMGLLGDYAIRAAYIIPIFTILIIAFLSKTLKKSG</sequence>
<keyword evidence="4 7" id="KW-0812">Transmembrane</keyword>
<dbReference type="PANTHER" id="PTHR23514:SF3">
    <property type="entry name" value="BYPASS OF STOP CODON PROTEIN 6"/>
    <property type="match status" value="1"/>
</dbReference>
<feature type="transmembrane region" description="Helical" evidence="7">
    <location>
        <begin position="121"/>
        <end position="141"/>
    </location>
</feature>
<keyword evidence="6 7" id="KW-0472">Membrane</keyword>
<evidence type="ECO:0000259" key="8">
    <source>
        <dbReference type="PROSITE" id="PS50850"/>
    </source>
</evidence>
<proteinExistence type="inferred from homology"/>
<dbReference type="GO" id="GO:0022857">
    <property type="term" value="F:transmembrane transporter activity"/>
    <property type="evidence" value="ECO:0007669"/>
    <property type="project" value="InterPro"/>
</dbReference>
<feature type="transmembrane region" description="Helical" evidence="7">
    <location>
        <begin position="310"/>
        <end position="332"/>
    </location>
</feature>
<protein>
    <submittedName>
        <fullName evidence="9">MFS transporter</fullName>
    </submittedName>
</protein>
<organism evidence="9 10">
    <name type="scientific">Geotoga petraea</name>
    <dbReference type="NCBI Taxonomy" id="28234"/>
    <lineage>
        <taxon>Bacteria</taxon>
        <taxon>Thermotogati</taxon>
        <taxon>Thermotogota</taxon>
        <taxon>Thermotogae</taxon>
        <taxon>Petrotogales</taxon>
        <taxon>Petrotogaceae</taxon>
        <taxon>Geotoga</taxon>
    </lineage>
</organism>
<comment type="similarity">
    <text evidence="2">Belongs to the major facilitator superfamily.</text>
</comment>
<feature type="transmembrane region" description="Helical" evidence="7">
    <location>
        <begin position="147"/>
        <end position="166"/>
    </location>
</feature>
<comment type="subcellular location">
    <subcellularLocation>
        <location evidence="1">Endomembrane system</location>
        <topology evidence="1">Multi-pass membrane protein</topology>
    </subcellularLocation>
</comment>
<feature type="domain" description="Major facilitator superfamily (MFS) profile" evidence="8">
    <location>
        <begin position="1"/>
        <end position="362"/>
    </location>
</feature>
<evidence type="ECO:0000256" key="3">
    <source>
        <dbReference type="ARBA" id="ARBA00022448"/>
    </source>
</evidence>
<feature type="transmembrane region" description="Helical" evidence="7">
    <location>
        <begin position="280"/>
        <end position="298"/>
    </location>
</feature>
<feature type="transmembrane region" description="Helical" evidence="7">
    <location>
        <begin position="63"/>
        <end position="80"/>
    </location>
</feature>
<name>A0A4Z0W5A1_9BACT</name>
<accession>A0A4Z0W5A1</accession>
<dbReference type="PANTHER" id="PTHR23514">
    <property type="entry name" value="BYPASS OF STOP CODON PROTEIN 6"/>
    <property type="match status" value="1"/>
</dbReference>
<keyword evidence="3" id="KW-0813">Transport</keyword>
<dbReference type="Gene3D" id="1.20.1250.20">
    <property type="entry name" value="MFS general substrate transporter like domains"/>
    <property type="match status" value="2"/>
</dbReference>
<dbReference type="EMBL" id="SRME01000002">
    <property type="protein sequence ID" value="TGG88207.1"/>
    <property type="molecule type" value="Genomic_DNA"/>
</dbReference>
<dbReference type="GO" id="GO:0012505">
    <property type="term" value="C:endomembrane system"/>
    <property type="evidence" value="ECO:0007669"/>
    <property type="project" value="UniProtKB-SubCell"/>
</dbReference>
<evidence type="ECO:0000256" key="7">
    <source>
        <dbReference type="SAM" id="Phobius"/>
    </source>
</evidence>
<evidence type="ECO:0000256" key="1">
    <source>
        <dbReference type="ARBA" id="ARBA00004127"/>
    </source>
</evidence>
<evidence type="ECO:0000256" key="4">
    <source>
        <dbReference type="ARBA" id="ARBA00022692"/>
    </source>
</evidence>
<evidence type="ECO:0000313" key="9">
    <source>
        <dbReference type="EMBL" id="TGG88207.1"/>
    </source>
</evidence>
<dbReference type="InterPro" id="IPR051788">
    <property type="entry name" value="MFS_Transporter"/>
</dbReference>
<feature type="transmembrane region" description="Helical" evidence="7">
    <location>
        <begin position="338"/>
        <end position="357"/>
    </location>
</feature>
<feature type="transmembrane region" description="Helical" evidence="7">
    <location>
        <begin position="224"/>
        <end position="245"/>
    </location>
</feature>
<dbReference type="PROSITE" id="PS50850">
    <property type="entry name" value="MFS"/>
    <property type="match status" value="1"/>
</dbReference>
<evidence type="ECO:0000313" key="10">
    <source>
        <dbReference type="Proteomes" id="UP000297288"/>
    </source>
</evidence>
<feature type="transmembrane region" description="Helical" evidence="7">
    <location>
        <begin position="86"/>
        <end position="109"/>
    </location>
</feature>
<evidence type="ECO:0000256" key="2">
    <source>
        <dbReference type="ARBA" id="ARBA00008335"/>
    </source>
</evidence>
<reference evidence="9 10" key="1">
    <citation type="submission" date="2019-04" db="EMBL/GenBank/DDBJ databases">
        <title>Draft genome sequence data and analysis of a Fermenting Bacterium, Geotoga petraea strain HO-Geo1, isolated from heavy-oil petroleum reservoir in Russia.</title>
        <authorList>
            <person name="Grouzdev D.S."/>
            <person name="Semenova E.M."/>
            <person name="Sokolova D.S."/>
            <person name="Tourova T.P."/>
            <person name="Poltaraus A.B."/>
            <person name="Nazina T.N."/>
        </authorList>
    </citation>
    <scope>NUCLEOTIDE SEQUENCE [LARGE SCALE GENOMIC DNA]</scope>
    <source>
        <strain evidence="9 10">HO-Geo1</strain>
    </source>
</reference>
<dbReference type="AlphaFoldDB" id="A0A4Z0W5A1"/>
<evidence type="ECO:0000256" key="5">
    <source>
        <dbReference type="ARBA" id="ARBA00022989"/>
    </source>
</evidence>
<dbReference type="RefSeq" id="WP_167848955.1">
    <property type="nucleotide sequence ID" value="NZ_SRME01000002.1"/>
</dbReference>
<dbReference type="InterPro" id="IPR036259">
    <property type="entry name" value="MFS_trans_sf"/>
</dbReference>
<dbReference type="InterPro" id="IPR020846">
    <property type="entry name" value="MFS_dom"/>
</dbReference>
<dbReference type="Pfam" id="PF07690">
    <property type="entry name" value="MFS_1"/>
    <property type="match status" value="1"/>
</dbReference>
<dbReference type="SUPFAM" id="SSF103473">
    <property type="entry name" value="MFS general substrate transporter"/>
    <property type="match status" value="1"/>
</dbReference>
<dbReference type="Proteomes" id="UP000297288">
    <property type="component" value="Unassembled WGS sequence"/>
</dbReference>
<evidence type="ECO:0000256" key="6">
    <source>
        <dbReference type="ARBA" id="ARBA00023136"/>
    </source>
</evidence>